<reference evidence="1 2" key="1">
    <citation type="submission" date="2017-12" db="EMBL/GenBank/DDBJ databases">
        <title>Taxonomic description and draft genome of Pradoshia cofamensis Gen. nov., sp. nov., a thermotolerant bacillale isolated from anterior gut of earthworm Eisenia fetida.</title>
        <authorList>
            <person name="Saha T."/>
            <person name="Chakraborty R."/>
        </authorList>
    </citation>
    <scope>NUCLEOTIDE SEQUENCE [LARGE SCALE GENOMIC DNA]</scope>
    <source>
        <strain evidence="1 2">EAG3</strain>
    </source>
</reference>
<dbReference type="RefSeq" id="WP_104850239.1">
    <property type="nucleotide sequence ID" value="NZ_PKOZ01000010.1"/>
</dbReference>
<sequence>MMKKILQDKQMKVLAVVALLALAFLVFKLFTFDRSIEALEGKFEKITESNWKVTDEYEEEEYYIVELTDIEHFTVFDFEFPLNDENREECVGYRYNDALLTNRQMDELLETIEQHYGCEYN</sequence>
<dbReference type="AlphaFoldDB" id="A0A2S7MXE3"/>
<keyword evidence="2" id="KW-1185">Reference proteome</keyword>
<organism evidence="1 2">
    <name type="scientific">Pradoshia eiseniae</name>
    <dbReference type="NCBI Taxonomy" id="2064768"/>
    <lineage>
        <taxon>Bacteria</taxon>
        <taxon>Bacillati</taxon>
        <taxon>Bacillota</taxon>
        <taxon>Bacilli</taxon>
        <taxon>Bacillales</taxon>
        <taxon>Bacillaceae</taxon>
        <taxon>Pradoshia</taxon>
    </lineage>
</organism>
<gene>
    <name evidence="1" type="ORF">CYL18_14425</name>
</gene>
<protein>
    <submittedName>
        <fullName evidence="1">Uncharacterized protein</fullName>
    </submittedName>
</protein>
<dbReference type="Proteomes" id="UP000239663">
    <property type="component" value="Unassembled WGS sequence"/>
</dbReference>
<evidence type="ECO:0000313" key="2">
    <source>
        <dbReference type="Proteomes" id="UP000239663"/>
    </source>
</evidence>
<proteinExistence type="predicted"/>
<evidence type="ECO:0000313" key="1">
    <source>
        <dbReference type="EMBL" id="PQD94408.1"/>
    </source>
</evidence>
<name>A0A2S7MXE3_9BACI</name>
<comment type="caution">
    <text evidence="1">The sequence shown here is derived from an EMBL/GenBank/DDBJ whole genome shotgun (WGS) entry which is preliminary data.</text>
</comment>
<accession>A0A2S7MXE3</accession>
<dbReference type="EMBL" id="PKOZ01000010">
    <property type="protein sequence ID" value="PQD94408.1"/>
    <property type="molecule type" value="Genomic_DNA"/>
</dbReference>